<proteinExistence type="predicted"/>
<protein>
    <submittedName>
        <fullName evidence="1">Ferredoxin</fullName>
    </submittedName>
</protein>
<gene>
    <name evidence="1" type="ORF">P8A19_34860</name>
</gene>
<dbReference type="Proteomes" id="UP001235744">
    <property type="component" value="Chromosome"/>
</dbReference>
<evidence type="ECO:0000313" key="1">
    <source>
        <dbReference type="EMBL" id="WLQ60283.1"/>
    </source>
</evidence>
<dbReference type="EMBL" id="CP120988">
    <property type="protein sequence ID" value="WLQ60283.1"/>
    <property type="molecule type" value="Genomic_DNA"/>
</dbReference>
<accession>A0ABY9J238</accession>
<sequence>MRVDNRLTDGVPMRPLACDRCAAQVRVRKSSRQQTSVQWNSGATALCAEREGAGPAFEGCGSLRDTIREATLQGTIELADGGGETDGPGRQLM</sequence>
<evidence type="ECO:0000313" key="2">
    <source>
        <dbReference type="Proteomes" id="UP001235744"/>
    </source>
</evidence>
<dbReference type="RefSeq" id="WP_306069415.1">
    <property type="nucleotide sequence ID" value="NZ_CP120988.1"/>
</dbReference>
<keyword evidence="2" id="KW-1185">Reference proteome</keyword>
<reference evidence="1 2" key="1">
    <citation type="submission" date="2023-03" db="EMBL/GenBank/DDBJ databases">
        <title>Isolation and description of six Streptomyces strains from soil environments, able to metabolize different microbial glucans.</title>
        <authorList>
            <person name="Widen T."/>
            <person name="Larsbrink J."/>
        </authorList>
    </citation>
    <scope>NUCLEOTIDE SEQUENCE [LARGE SCALE GENOMIC DNA]</scope>
    <source>
        <strain evidence="1 2">Alt2</strain>
    </source>
</reference>
<organism evidence="1 2">
    <name type="scientific">Streptomyces poriferorum</name>
    <dbReference type="NCBI Taxonomy" id="2798799"/>
    <lineage>
        <taxon>Bacteria</taxon>
        <taxon>Bacillati</taxon>
        <taxon>Actinomycetota</taxon>
        <taxon>Actinomycetes</taxon>
        <taxon>Kitasatosporales</taxon>
        <taxon>Streptomycetaceae</taxon>
        <taxon>Streptomyces</taxon>
    </lineage>
</organism>
<name>A0ABY9J238_9ACTN</name>